<dbReference type="InterPro" id="IPR029044">
    <property type="entry name" value="Nucleotide-diphossugar_trans"/>
</dbReference>
<dbReference type="CDD" id="cd02516">
    <property type="entry name" value="CDP-ME_synthetase"/>
    <property type="match status" value="1"/>
</dbReference>
<dbReference type="UniPathway" id="UPA00056">
    <property type="reaction ID" value="UER00093"/>
</dbReference>
<dbReference type="AlphaFoldDB" id="A0A6G6Y5V9"/>
<dbReference type="GO" id="GO:0050518">
    <property type="term" value="F:2-C-methyl-D-erythritol 4-phosphate cytidylyltransferase activity"/>
    <property type="evidence" value="ECO:0007669"/>
    <property type="project" value="UniProtKB-UniRule"/>
</dbReference>
<keyword evidence="17" id="KW-1185">Reference proteome</keyword>
<feature type="binding site" evidence="14">
    <location>
        <begin position="363"/>
        <end position="366"/>
    </location>
    <ligand>
        <name>4-CDP-2-C-methyl-D-erythritol 2-phosphate</name>
        <dbReference type="ChEBI" id="CHEBI:57919"/>
    </ligand>
</feature>
<dbReference type="InterPro" id="IPR018294">
    <property type="entry name" value="ISPD_synthase_CS"/>
</dbReference>
<evidence type="ECO:0000256" key="12">
    <source>
        <dbReference type="ARBA" id="ARBA00023239"/>
    </source>
</evidence>
<reference evidence="16 17" key="1">
    <citation type="submission" date="2020-02" db="EMBL/GenBank/DDBJ databases">
        <authorList>
            <person name="Zheng R.K."/>
            <person name="Sun C.M."/>
        </authorList>
    </citation>
    <scope>NUCLEOTIDE SEQUENCE [LARGE SCALE GENOMIC DNA]</scope>
    <source>
        <strain evidence="17">zrk23</strain>
    </source>
</reference>
<dbReference type="EC" id="2.7.7.60" evidence="14"/>
<dbReference type="InterPro" id="IPR001228">
    <property type="entry name" value="IspD"/>
</dbReference>
<evidence type="ECO:0000256" key="10">
    <source>
        <dbReference type="ARBA" id="ARBA00022723"/>
    </source>
</evidence>
<comment type="similarity">
    <text evidence="7">Belongs to the IspD/TarI cytidylyltransferase family. IspD subfamily.</text>
</comment>
<dbReference type="EC" id="4.6.1.12" evidence="14"/>
<dbReference type="SUPFAM" id="SSF69765">
    <property type="entry name" value="IpsF-like"/>
    <property type="match status" value="1"/>
</dbReference>
<feature type="binding site" evidence="14">
    <location>
        <begin position="287"/>
        <end position="289"/>
    </location>
    <ligand>
        <name>4-CDP-2-C-methyl-D-erythritol 2-phosphate</name>
        <dbReference type="ChEBI" id="CHEBI:57919"/>
    </ligand>
</feature>
<dbReference type="Pfam" id="PF01128">
    <property type="entry name" value="IspD"/>
    <property type="match status" value="1"/>
</dbReference>
<dbReference type="PROSITE" id="PS01350">
    <property type="entry name" value="ISPF"/>
    <property type="match status" value="1"/>
</dbReference>
<dbReference type="HAMAP" id="MF_00108">
    <property type="entry name" value="IspD"/>
    <property type="match status" value="1"/>
</dbReference>
<comment type="catalytic activity">
    <reaction evidence="2 14">
        <text>2-C-methyl-D-erythritol 4-phosphate + CTP + H(+) = 4-CDP-2-C-methyl-D-erythritol + diphosphate</text>
        <dbReference type="Rhea" id="RHEA:13429"/>
        <dbReference type="ChEBI" id="CHEBI:15378"/>
        <dbReference type="ChEBI" id="CHEBI:33019"/>
        <dbReference type="ChEBI" id="CHEBI:37563"/>
        <dbReference type="ChEBI" id="CHEBI:57823"/>
        <dbReference type="ChEBI" id="CHEBI:58262"/>
        <dbReference type="EC" id="2.7.7.60"/>
    </reaction>
</comment>
<keyword evidence="11 14" id="KW-0414">Isoprene biosynthesis</keyword>
<dbReference type="NCBIfam" id="TIGR00151">
    <property type="entry name" value="ispF"/>
    <property type="match status" value="1"/>
</dbReference>
<dbReference type="CDD" id="cd00554">
    <property type="entry name" value="MECDP_synthase"/>
    <property type="match status" value="1"/>
</dbReference>
<dbReference type="PANTHER" id="PTHR43181">
    <property type="entry name" value="2-C-METHYL-D-ERYTHRITOL 2,4-CYCLODIPHOSPHATE SYNTHASE, CHLOROPLASTIC"/>
    <property type="match status" value="1"/>
</dbReference>
<dbReference type="GO" id="GO:0046872">
    <property type="term" value="F:metal ion binding"/>
    <property type="evidence" value="ECO:0007669"/>
    <property type="project" value="UniProtKB-KW"/>
</dbReference>
<feature type="region of interest" description="2-C-methyl-D-erythritol 2,4-cyclodiphosphate synthase" evidence="14">
    <location>
        <begin position="233"/>
        <end position="392"/>
    </location>
</feature>
<dbReference type="Gene3D" id="3.30.1330.50">
    <property type="entry name" value="2-C-methyl-D-erythritol 2,4-cyclodiphosphate synthase"/>
    <property type="match status" value="1"/>
</dbReference>
<feature type="site" description="Transition state stabilizer" evidence="14">
    <location>
        <position position="364"/>
    </location>
</feature>
<feature type="site" description="Transition state stabilizer" evidence="14">
    <location>
        <position position="22"/>
    </location>
</feature>
<dbReference type="RefSeq" id="WP_165327312.1">
    <property type="nucleotide sequence ID" value="NZ_CP049109.1"/>
</dbReference>
<evidence type="ECO:0000256" key="5">
    <source>
        <dbReference type="ARBA" id="ARBA00004787"/>
    </source>
</evidence>
<comment type="similarity">
    <text evidence="14">In the N-terminal section; belongs to the IspD/TarI cytidylyltransferase family. IspD subfamily.</text>
</comment>
<evidence type="ECO:0000313" key="17">
    <source>
        <dbReference type="Proteomes" id="UP000501568"/>
    </source>
</evidence>
<sequence>MGRTVAIIVAAGTGSRMGGDPKQYRLLSGRPVIAHSHAALARHPGIDAVLVVIGRGQEAMLAKAIGDVPFVVGGASRRESVRNGLEAIAAQGSADSVLIHDAARPIIPASVIDSLLIALQSKAGATPALPVADTIARGSSRGWVPDTLGTLGDIVDRSTLVRIQTPQAFHFDAILAAHRNWPADREATDDAQMLRRSGEEIALVPGDTALEKLTHPDDLALAELRLGAGMISRSATGFDVHRYAEGKPLWLGGIEIPSPVGLSGHSDADVLLHAITDALLGTIGEGDIGLHFPPSDPQWAGAASSRFLEHAASLIRARGGFIDFVDATIICERPKIGPHREAIRQSVAALLRLPVEAISIKATTTERLGFTGRGEGMAAQAIATVRLKGNGA</sequence>
<feature type="site" description="Positions MEP for the nucleophilic attack" evidence="14">
    <location>
        <position position="157"/>
    </location>
</feature>
<dbReference type="Gene3D" id="3.90.550.10">
    <property type="entry name" value="Spore Coat Polysaccharide Biosynthesis Protein SpsA, Chain A"/>
    <property type="match status" value="1"/>
</dbReference>
<feature type="site" description="Transition state stabilizer" evidence="14">
    <location>
        <position position="265"/>
    </location>
</feature>
<feature type="domain" description="2-C-methyl-D-erythritol 2,4-cyclodiphosphate synthase" evidence="15">
    <location>
        <begin position="234"/>
        <end position="385"/>
    </location>
</feature>
<comment type="function">
    <text evidence="14">Bifunctional enzyme that catalyzes the formation of 4-diphosphocytidyl-2-C-methyl-D-erythritol from CTP and 2-C-methyl-D-erythritol 4-phosphate (MEP) (IspD), and catalyzes the conversion of 4-diphosphocytidyl-2-C-methyl-D-erythritol 2-phosphate (CDP-ME2P) to 2-C-methyl-D-erythritol 2,4-cyclodiphosphate (ME-CPP) with a corresponding release of cytidine 5-monophosphate (CMP) (IspF).</text>
</comment>
<feature type="site" description="Positions MEP for the nucleophilic attack" evidence="14">
    <location>
        <position position="212"/>
    </location>
</feature>
<feature type="binding site" evidence="14">
    <location>
        <position position="370"/>
    </location>
    <ligand>
        <name>4-CDP-2-C-methyl-D-erythritol 2-phosphate</name>
        <dbReference type="ChEBI" id="CHEBI:57919"/>
    </ligand>
</feature>
<protein>
    <recommendedName>
        <fullName evidence="14">Bifunctional enzyme IspD/IspF</fullName>
    </recommendedName>
    <domain>
        <recommendedName>
            <fullName evidence="14">2-C-methyl-D-erythritol 4-phosphate cytidylyltransferase</fullName>
            <ecNumber evidence="14">2.7.7.60</ecNumber>
        </recommendedName>
        <alternativeName>
            <fullName evidence="14">4-diphosphocytidyl-2C-methyl-D-erythritol synthase</fullName>
        </alternativeName>
        <alternativeName>
            <fullName evidence="14">MEP cytidylyltransferase</fullName>
            <shortName evidence="14">MCT</shortName>
        </alternativeName>
    </domain>
    <domain>
        <recommendedName>
            <fullName evidence="14">2-C-methyl-D-erythritol 2,4-cyclodiphosphate synthase</fullName>
            <shortName evidence="14">MECDP-synthase</shortName>
            <shortName evidence="14">MECPP-synthase</shortName>
            <shortName evidence="14">MECPS</shortName>
            <ecNumber evidence="14">4.6.1.12</ecNumber>
        </recommendedName>
    </domain>
</protein>
<dbReference type="HAMAP" id="MF_00107">
    <property type="entry name" value="IspF"/>
    <property type="match status" value="1"/>
</dbReference>
<proteinExistence type="inferred from homology"/>
<evidence type="ECO:0000256" key="1">
    <source>
        <dbReference type="ARBA" id="ARBA00000200"/>
    </source>
</evidence>
<evidence type="ECO:0000256" key="4">
    <source>
        <dbReference type="ARBA" id="ARBA00004709"/>
    </source>
</evidence>
<evidence type="ECO:0000256" key="9">
    <source>
        <dbReference type="ARBA" id="ARBA00022695"/>
    </source>
</evidence>
<evidence type="ECO:0000256" key="7">
    <source>
        <dbReference type="ARBA" id="ARBA00009789"/>
    </source>
</evidence>
<feature type="binding site" evidence="14">
    <location>
        <begin position="239"/>
        <end position="241"/>
    </location>
    <ligand>
        <name>4-CDP-2-C-methyl-D-erythritol 2-phosphate</name>
        <dbReference type="ChEBI" id="CHEBI:57919"/>
    </ligand>
</feature>
<dbReference type="InterPro" id="IPR003526">
    <property type="entry name" value="MECDP_synthase"/>
</dbReference>
<dbReference type="SUPFAM" id="SSF53448">
    <property type="entry name" value="Nucleotide-diphospho-sugar transferases"/>
    <property type="match status" value="1"/>
</dbReference>
<keyword evidence="10 14" id="KW-0479">Metal-binding</keyword>
<evidence type="ECO:0000256" key="11">
    <source>
        <dbReference type="ARBA" id="ARBA00023229"/>
    </source>
</evidence>
<evidence type="ECO:0000256" key="2">
    <source>
        <dbReference type="ARBA" id="ARBA00001282"/>
    </source>
</evidence>
<dbReference type="KEGG" id="spzr:G5C33_11305"/>
<feature type="site" description="Transition state stabilizer" evidence="14">
    <location>
        <position position="16"/>
    </location>
</feature>
<keyword evidence="12 14" id="KW-0456">Lyase</keyword>
<dbReference type="GO" id="GO:0008685">
    <property type="term" value="F:2-C-methyl-D-erythritol 2,4-cyclodiphosphate synthase activity"/>
    <property type="evidence" value="ECO:0007669"/>
    <property type="project" value="UniProtKB-UniRule"/>
</dbReference>
<feature type="binding site" evidence="14">
    <location>
        <begin position="265"/>
        <end position="266"/>
    </location>
    <ligand>
        <name>4-CDP-2-C-methyl-D-erythritol 2-phosphate</name>
        <dbReference type="ChEBI" id="CHEBI:57919"/>
    </ligand>
</feature>
<keyword evidence="13 14" id="KW-0511">Multifunctional enzyme</keyword>
<comment type="pathway">
    <text evidence="5 14">Isoprenoid biosynthesis; isopentenyl diphosphate biosynthesis via DXP pathway; isopentenyl diphosphate from 1-deoxy-D-xylulose 5-phosphate: step 2/6.</text>
</comment>
<feature type="binding site" evidence="14">
    <location>
        <position position="239"/>
    </location>
    <ligand>
        <name>a divalent metal cation</name>
        <dbReference type="ChEBI" id="CHEBI:60240"/>
    </ligand>
</feature>
<feature type="region of interest" description="2-C-methyl-D-erythritol 4-phosphate cytidylyltransferase" evidence="14">
    <location>
        <begin position="1"/>
        <end position="233"/>
    </location>
</feature>
<dbReference type="EMBL" id="CP049109">
    <property type="protein sequence ID" value="QIG80305.1"/>
    <property type="molecule type" value="Genomic_DNA"/>
</dbReference>
<dbReference type="Pfam" id="PF02542">
    <property type="entry name" value="YgbB"/>
    <property type="match status" value="1"/>
</dbReference>
<feature type="binding site" evidence="14">
    <location>
        <position position="241"/>
    </location>
    <ligand>
        <name>a divalent metal cation</name>
        <dbReference type="ChEBI" id="CHEBI:60240"/>
    </ligand>
</feature>
<dbReference type="PANTHER" id="PTHR43181:SF1">
    <property type="entry name" value="2-C-METHYL-D-ERYTHRITOL 2,4-CYCLODIPHOSPHATE SYNTHASE, CHLOROPLASTIC"/>
    <property type="match status" value="1"/>
</dbReference>
<dbReference type="NCBIfam" id="NF006899">
    <property type="entry name" value="PRK09382.1"/>
    <property type="match status" value="1"/>
</dbReference>
<evidence type="ECO:0000256" key="3">
    <source>
        <dbReference type="ARBA" id="ARBA00001968"/>
    </source>
</evidence>
<feature type="binding site" evidence="14">
    <location>
        <position position="273"/>
    </location>
    <ligand>
        <name>a divalent metal cation</name>
        <dbReference type="ChEBI" id="CHEBI:60240"/>
    </ligand>
</feature>
<dbReference type="HAMAP" id="MF_01520">
    <property type="entry name" value="IspDF"/>
    <property type="match status" value="1"/>
</dbReference>
<dbReference type="InterPro" id="IPR036571">
    <property type="entry name" value="MECDP_synthase_sf"/>
</dbReference>
<dbReference type="Proteomes" id="UP000501568">
    <property type="component" value="Chromosome"/>
</dbReference>
<organism evidence="16 17">
    <name type="scientific">Stakelama tenebrarum</name>
    <dbReference type="NCBI Taxonomy" id="2711215"/>
    <lineage>
        <taxon>Bacteria</taxon>
        <taxon>Pseudomonadati</taxon>
        <taxon>Pseudomonadota</taxon>
        <taxon>Alphaproteobacteria</taxon>
        <taxon>Sphingomonadales</taxon>
        <taxon>Sphingomonadaceae</taxon>
        <taxon>Stakelama</taxon>
    </lineage>
</organism>
<comment type="catalytic activity">
    <reaction evidence="1 14">
        <text>4-CDP-2-C-methyl-D-erythritol 2-phosphate = 2-C-methyl-D-erythritol 2,4-cyclic diphosphate + CMP</text>
        <dbReference type="Rhea" id="RHEA:23864"/>
        <dbReference type="ChEBI" id="CHEBI:57919"/>
        <dbReference type="ChEBI" id="CHEBI:58483"/>
        <dbReference type="ChEBI" id="CHEBI:60377"/>
        <dbReference type="EC" id="4.6.1.12"/>
    </reaction>
</comment>
<dbReference type="GO" id="GO:0016114">
    <property type="term" value="P:terpenoid biosynthetic process"/>
    <property type="evidence" value="ECO:0007669"/>
    <property type="project" value="InterPro"/>
</dbReference>
<keyword evidence="9 14" id="KW-0548">Nucleotidyltransferase</keyword>
<comment type="cofactor">
    <cofactor evidence="3 14">
        <name>a divalent metal cation</name>
        <dbReference type="ChEBI" id="CHEBI:60240"/>
    </cofactor>
</comment>
<evidence type="ECO:0000256" key="8">
    <source>
        <dbReference type="ARBA" id="ARBA00022679"/>
    </source>
</evidence>
<dbReference type="InterPro" id="IPR034683">
    <property type="entry name" value="IspD/TarI"/>
</dbReference>
<evidence type="ECO:0000256" key="6">
    <source>
        <dbReference type="ARBA" id="ARBA00008480"/>
    </source>
</evidence>
<dbReference type="PROSITE" id="PS01295">
    <property type="entry name" value="ISPD"/>
    <property type="match status" value="1"/>
</dbReference>
<accession>A0A6G6Y5V9</accession>
<gene>
    <name evidence="14" type="primary">ispDF</name>
    <name evidence="16" type="ORF">G5C33_11305</name>
</gene>
<dbReference type="NCBIfam" id="TIGR00453">
    <property type="entry name" value="ispD"/>
    <property type="match status" value="1"/>
</dbReference>
<comment type="similarity">
    <text evidence="6">Belongs to the IspF family.</text>
</comment>
<evidence type="ECO:0000313" key="16">
    <source>
        <dbReference type="EMBL" id="QIG80305.1"/>
    </source>
</evidence>
<comment type="similarity">
    <text evidence="14">In the C-terminal section; belongs to the IspF family.</text>
</comment>
<evidence type="ECO:0000259" key="15">
    <source>
        <dbReference type="Pfam" id="PF02542"/>
    </source>
</evidence>
<dbReference type="InterPro" id="IPR026596">
    <property type="entry name" value="IspD/F"/>
</dbReference>
<comment type="caution">
    <text evidence="14">Lacks conserved residue(s) required for the propagation of feature annotation.</text>
</comment>
<name>A0A6G6Y5V9_9SPHN</name>
<evidence type="ECO:0000256" key="14">
    <source>
        <dbReference type="HAMAP-Rule" id="MF_01520"/>
    </source>
</evidence>
<dbReference type="InterPro" id="IPR020555">
    <property type="entry name" value="MECDP_synthase_CS"/>
</dbReference>
<keyword evidence="8 14" id="KW-0808">Transferase</keyword>
<evidence type="ECO:0000256" key="13">
    <source>
        <dbReference type="ARBA" id="ARBA00023268"/>
    </source>
</evidence>
<dbReference type="GO" id="GO:0019288">
    <property type="term" value="P:isopentenyl diphosphate biosynthetic process, methylerythritol 4-phosphate pathway"/>
    <property type="evidence" value="ECO:0007669"/>
    <property type="project" value="UniProtKB-UniRule"/>
</dbReference>
<comment type="pathway">
    <text evidence="4 14">Isoprenoid biosynthesis; isopentenyl diphosphate biosynthesis via DXP pathway; isopentenyl diphosphate from 1-deoxy-D-xylulose 5-phosphate: step 4/6.</text>
</comment>
<feature type="binding site" evidence="14">
    <location>
        <position position="373"/>
    </location>
    <ligand>
        <name>4-CDP-2-C-methyl-D-erythritol 2-phosphate</name>
        <dbReference type="ChEBI" id="CHEBI:57919"/>
    </ligand>
</feature>